<dbReference type="EMBL" id="MOBY01000033">
    <property type="protein sequence ID" value="RON88092.1"/>
    <property type="molecule type" value="Genomic_DNA"/>
</dbReference>
<feature type="domain" description="NACHT" evidence="1">
    <location>
        <begin position="300"/>
        <end position="429"/>
    </location>
</feature>
<evidence type="ECO:0000313" key="2">
    <source>
        <dbReference type="EMBL" id="RON88092.1"/>
    </source>
</evidence>
<dbReference type="Pfam" id="PF13191">
    <property type="entry name" value="AAA_16"/>
    <property type="match status" value="1"/>
</dbReference>
<dbReference type="SUPFAM" id="SSF82171">
    <property type="entry name" value="DPP6 N-terminal domain-like"/>
    <property type="match status" value="1"/>
</dbReference>
<evidence type="ECO:0000259" key="1">
    <source>
        <dbReference type="PROSITE" id="PS50837"/>
    </source>
</evidence>
<dbReference type="Proteomes" id="UP000283650">
    <property type="component" value="Unassembled WGS sequence"/>
</dbReference>
<reference evidence="2 3" key="1">
    <citation type="submission" date="2016-10" db="EMBL/GenBank/DDBJ databases">
        <title>Comparative genome analysis of multiple Pseudomonas spp. focuses on biocontrol and plant growth promoting traits.</title>
        <authorList>
            <person name="Tao X.-Y."/>
            <person name="Taylor C.G."/>
        </authorList>
    </citation>
    <scope>NUCLEOTIDE SEQUENCE [LARGE SCALE GENOMIC DNA]</scope>
    <source>
        <strain evidence="2 3">2F9</strain>
    </source>
</reference>
<dbReference type="Gene3D" id="2.130.10.10">
    <property type="entry name" value="YVTN repeat-like/Quinoprotein amine dehydrogenase"/>
    <property type="match status" value="2"/>
</dbReference>
<dbReference type="SUPFAM" id="SSF52540">
    <property type="entry name" value="P-loop containing nucleoside triphosphate hydrolases"/>
    <property type="match status" value="1"/>
</dbReference>
<dbReference type="SMART" id="SM00320">
    <property type="entry name" value="WD40"/>
    <property type="match status" value="2"/>
</dbReference>
<proteinExistence type="predicted"/>
<dbReference type="Gene3D" id="3.40.50.300">
    <property type="entry name" value="P-loop containing nucleotide triphosphate hydrolases"/>
    <property type="match status" value="1"/>
</dbReference>
<dbReference type="PROSITE" id="PS50837">
    <property type="entry name" value="NACHT"/>
    <property type="match status" value="1"/>
</dbReference>
<protein>
    <recommendedName>
        <fullName evidence="1">NACHT domain-containing protein</fullName>
    </recommendedName>
</protein>
<dbReference type="PANTHER" id="PTHR10039">
    <property type="entry name" value="AMELOGENIN"/>
    <property type="match status" value="1"/>
</dbReference>
<sequence length="1448" mass="159367">MPLPPHSDSYRRRLLATGTSHFIHHSTLVQVPEEVDTVKKAFGTLNYELIPATLNPSPGDLEDWFYKACSACSGDDLLVLYYTGHGESEHGLYLLSGESLQATQDPPSRSTKVSVLAEILLKTQAAQVLLILDVCHAGAGASDFLKVCSELINQRPSLSPAYVIAATRAKDQADEGALSKALALALANSDCRFGGVNQRYLPMEEVMEAVKQYLLNHYPKQQAQWAGASLDGRCLFFPNPQHRPDIDRGLDLASQRAFLQHWLPKSGAIESGRAGSYFTGRQQALRQICEWFAQPFTQGGAMVVTGGPGTGKSALLGRLVTLSEANYREQVTAQKESTELLPEGTVNVAVHARHKLMGEVFNEITGQLNLPQQDVPSFLQMMSDLEKKTVIVVDALDEAEEAQAIVQQLLVPLSKLKHVFLLVGTRPDATAAQQRFAALGPDTVEINLENPQHTDAGEVASYVERRLLASEEPNRYTPYRQREALTRQVAEAVAMRAQNVFLVAHTVAIRLLELGEVVDTSRPDWIGSLPTGLAEAFNQYLAPLDACEGGLSIATVKGALRALAFAEGAGLPWANLWRSVAGAISHLPVTDEDIIEVRKFAAPFIVESIEHERSVYRLYHEQLAEYLRDSCSDDDGLLLRLWNALLTCVPIDDRGKPDWLRAHPYLKRHAASFAFKAGVLNEVTDDPAFMLVSDPPILRRYLKAHSGTAQPLVQVYLKAFGTLRALSEPERHSYFSLALMQSRIGLHLPRSAENPALWMPIWTAWNRPPSNHVLASLPSMVTALNVGLWGGSTPAVLVGRADGVIDVFQIDNGTQLVTWKTVADTEVKHVSTIMTPQGQLLVASWQGSQLGALNVRTQQEWFAPNDDPVREDVSALAVFCEDDYYFCVTAHSLDVYSKAVKQTELLLWNLKDFNLFKRQTQASRSGICSLLPVKTSDGMRILSGGDTYHQGKRCAEALQLWSLDLLALWKAPEDMDTNYVTAIYSRQSEGLTYVLPQDDSRPVRVWRVEPDGLVEICCLDMKVDGAWFSGSFEPMSLQLRRGDFTQGYAIGPDSASVKWLPFTPVSRMDGNVARWSDSVDVEGNPVVASASIGLVNIWNLGRALQEAGGTSFFNENPTCMFVSEATNGLIYCGTESGRILSFDIESGLQAWACTVNPGKPIRALTGYLDSSCLTLAVASQTQIVLVAAGVDVDPLAVINTGGHVYKLDFAWGADEPLLFASIDHGMINAVRIWNLRTRQEQGTKHTDQYDSSREWQYQLNSGQEDKPINSLVCHSQRGSLSTRLLFASKYSQIMVADYPSSEPARQSRPREEFFDTWKIPGSLTARILALAQTLDGNFIAAGTDEGNLTIWHYPLRKPLASLNCAHLTRRIKALAFNDTSAEWMLASGADDGFVRFWNSELEPLFHVNLSSTICGIRFIDASRVAVTTENGLVVIALGQRAEESIASA</sequence>
<gene>
    <name evidence="2" type="ORF">BK672_28325</name>
</gene>
<evidence type="ECO:0000313" key="3">
    <source>
        <dbReference type="Proteomes" id="UP000283650"/>
    </source>
</evidence>
<comment type="caution">
    <text evidence="2">The sequence shown here is derived from an EMBL/GenBank/DDBJ whole genome shotgun (WGS) entry which is preliminary data.</text>
</comment>
<dbReference type="InterPro" id="IPR029030">
    <property type="entry name" value="Caspase-like_dom_sf"/>
</dbReference>
<dbReference type="Gene3D" id="3.40.50.1460">
    <property type="match status" value="1"/>
</dbReference>
<dbReference type="InterPro" id="IPR001680">
    <property type="entry name" value="WD40_rpt"/>
</dbReference>
<dbReference type="InterPro" id="IPR027417">
    <property type="entry name" value="P-loop_NTPase"/>
</dbReference>
<accession>A0A423MS44</accession>
<dbReference type="InterPro" id="IPR007111">
    <property type="entry name" value="NACHT_NTPase"/>
</dbReference>
<organism evidence="2 3">
    <name type="scientific">Pseudomonas fluorescens</name>
    <dbReference type="NCBI Taxonomy" id="294"/>
    <lineage>
        <taxon>Bacteria</taxon>
        <taxon>Pseudomonadati</taxon>
        <taxon>Pseudomonadota</taxon>
        <taxon>Gammaproteobacteria</taxon>
        <taxon>Pseudomonadales</taxon>
        <taxon>Pseudomonadaceae</taxon>
        <taxon>Pseudomonas</taxon>
    </lineage>
</organism>
<dbReference type="InterPro" id="IPR015943">
    <property type="entry name" value="WD40/YVTN_repeat-like_dom_sf"/>
</dbReference>
<dbReference type="InterPro" id="IPR036322">
    <property type="entry name" value="WD40_repeat_dom_sf"/>
</dbReference>
<dbReference type="InterPro" id="IPR041664">
    <property type="entry name" value="AAA_16"/>
</dbReference>
<dbReference type="SUPFAM" id="SSF50978">
    <property type="entry name" value="WD40 repeat-like"/>
    <property type="match status" value="1"/>
</dbReference>
<name>A0A423MS44_PSEFL</name>
<dbReference type="SUPFAM" id="SSF52129">
    <property type="entry name" value="Caspase-like"/>
    <property type="match status" value="1"/>
</dbReference>